<feature type="region of interest" description="Disordered" evidence="7">
    <location>
        <begin position="70"/>
        <end position="90"/>
    </location>
</feature>
<organism evidence="9 10">
    <name type="scientific">Gordonia paraffinivorans NBRC 108238</name>
    <dbReference type="NCBI Taxonomy" id="1223543"/>
    <lineage>
        <taxon>Bacteria</taxon>
        <taxon>Bacillati</taxon>
        <taxon>Actinomycetota</taxon>
        <taxon>Actinomycetes</taxon>
        <taxon>Mycobacteriales</taxon>
        <taxon>Gordoniaceae</taxon>
        <taxon>Gordonia</taxon>
    </lineage>
</organism>
<evidence type="ECO:0000256" key="2">
    <source>
        <dbReference type="ARBA" id="ARBA00004754"/>
    </source>
</evidence>
<evidence type="ECO:0000259" key="8">
    <source>
        <dbReference type="Pfam" id="PF09349"/>
    </source>
</evidence>
<name>A0ABQ0IPY4_9ACTN</name>
<feature type="domain" description="Oxo-4-hydroxy-4-carboxy-5-ureidoimidazoline decarboxylase" evidence="8">
    <location>
        <begin position="13"/>
        <end position="161"/>
    </location>
</feature>
<evidence type="ECO:0000256" key="4">
    <source>
        <dbReference type="ARBA" id="ARBA00022631"/>
    </source>
</evidence>
<dbReference type="EC" id="4.1.1.97" evidence="3"/>
<evidence type="ECO:0000256" key="1">
    <source>
        <dbReference type="ARBA" id="ARBA00001163"/>
    </source>
</evidence>
<keyword evidence="4" id="KW-0659">Purine metabolism</keyword>
<comment type="caution">
    <text evidence="9">The sequence shown here is derived from an EMBL/GenBank/DDBJ whole genome shotgun (WGS) entry which is preliminary data.</text>
</comment>
<comment type="pathway">
    <text evidence="2">Purine metabolism; urate degradation; (S)-allantoin from urate: step 3/3.</text>
</comment>
<gene>
    <name evidence="9" type="ORF">GP2_037_00350</name>
</gene>
<evidence type="ECO:0000256" key="6">
    <source>
        <dbReference type="ARBA" id="ARBA00023239"/>
    </source>
</evidence>
<dbReference type="Pfam" id="PF09349">
    <property type="entry name" value="OHCU_decarbox"/>
    <property type="match status" value="1"/>
</dbReference>
<accession>A0ABQ0IPY4</accession>
<keyword evidence="6" id="KW-0456">Lyase</keyword>
<evidence type="ECO:0000256" key="3">
    <source>
        <dbReference type="ARBA" id="ARBA00012257"/>
    </source>
</evidence>
<dbReference type="NCBIfam" id="TIGR03180">
    <property type="entry name" value="UraD_2"/>
    <property type="match status" value="1"/>
</dbReference>
<proteinExistence type="predicted"/>
<dbReference type="EMBL" id="BAOQ01000037">
    <property type="protein sequence ID" value="GAC85605.1"/>
    <property type="molecule type" value="Genomic_DNA"/>
</dbReference>
<protein>
    <recommendedName>
        <fullName evidence="3">2-oxo-4-hydroxy-4-carboxy-5-ureidoimidazoline decarboxylase</fullName>
        <ecNumber evidence="3">4.1.1.97</ecNumber>
    </recommendedName>
</protein>
<feature type="compositionally biased region" description="Polar residues" evidence="7">
    <location>
        <begin position="81"/>
        <end position="90"/>
    </location>
</feature>
<dbReference type="InterPro" id="IPR036778">
    <property type="entry name" value="OHCU_decarboxylase_sf"/>
</dbReference>
<keyword evidence="10" id="KW-1185">Reference proteome</keyword>
<dbReference type="InterPro" id="IPR018020">
    <property type="entry name" value="OHCU_decarboxylase"/>
</dbReference>
<reference evidence="9 10" key="1">
    <citation type="submission" date="2013-02" db="EMBL/GenBank/DDBJ databases">
        <title>Whole genome shotgun sequence of Gordonia paraffinivorans NBRC 108238.</title>
        <authorList>
            <person name="Isaki-Nakamura S."/>
            <person name="Hosoyama A."/>
            <person name="Tsuchikane K."/>
            <person name="Ando Y."/>
            <person name="Baba S."/>
            <person name="Ohji S."/>
            <person name="Hamada M."/>
            <person name="Tamura T."/>
            <person name="Yamazoe A."/>
            <person name="Yamazaki S."/>
            <person name="Fujita N."/>
        </authorList>
    </citation>
    <scope>NUCLEOTIDE SEQUENCE [LARGE SCALE GENOMIC DNA]</scope>
    <source>
        <strain evidence="9 10">NBRC 108238</strain>
    </source>
</reference>
<evidence type="ECO:0000256" key="7">
    <source>
        <dbReference type="SAM" id="MobiDB-lite"/>
    </source>
</evidence>
<dbReference type="Gene3D" id="1.10.3330.10">
    <property type="entry name" value="Oxo-4-hydroxy-4-carboxy-5-ureidoimidazoline decarboxylase"/>
    <property type="match status" value="1"/>
</dbReference>
<evidence type="ECO:0000256" key="5">
    <source>
        <dbReference type="ARBA" id="ARBA00022793"/>
    </source>
</evidence>
<evidence type="ECO:0000313" key="9">
    <source>
        <dbReference type="EMBL" id="GAC85605.1"/>
    </source>
</evidence>
<sequence length="180" mass="20234">MRRVDWRGVLSFNELTEKQAIAALYECCSSTIWALRVARARPFADEEAVLEYADLILAELTESDLDEALAGHPRIGDRPDNASSAREQSGVTGADAAVLEDLKKYNKEYEDKFGHVYLVFANGRPAEELLAILEERLRNDPETERRVMRMELAKINRSRLKRMLAPAVRTDEPDAGGARG</sequence>
<evidence type="ECO:0000313" key="10">
    <source>
        <dbReference type="Proteomes" id="UP000035021"/>
    </source>
</evidence>
<dbReference type="Proteomes" id="UP000035021">
    <property type="component" value="Unassembled WGS sequence"/>
</dbReference>
<dbReference type="PANTHER" id="PTHR43466:SF1">
    <property type="entry name" value="2-OXO-4-HYDROXY-4-CARBOXY-5-UREIDOIMIDAZOLINE DECARBOXYLASE-RELATED"/>
    <property type="match status" value="1"/>
</dbReference>
<dbReference type="InterPro" id="IPR017595">
    <property type="entry name" value="OHCU_decarboxylase-2"/>
</dbReference>
<dbReference type="NCBIfam" id="NF010372">
    <property type="entry name" value="PRK13798.1"/>
    <property type="match status" value="1"/>
</dbReference>
<dbReference type="PANTHER" id="PTHR43466">
    <property type="entry name" value="2-OXO-4-HYDROXY-4-CARBOXY-5-UREIDOIMIDAZOLINE DECARBOXYLASE-RELATED"/>
    <property type="match status" value="1"/>
</dbReference>
<dbReference type="SUPFAM" id="SSF158694">
    <property type="entry name" value="UraD-Like"/>
    <property type="match status" value="1"/>
</dbReference>
<comment type="catalytic activity">
    <reaction evidence="1">
        <text>5-hydroxy-2-oxo-4-ureido-2,5-dihydro-1H-imidazole-5-carboxylate + H(+) = (S)-allantoin + CO2</text>
        <dbReference type="Rhea" id="RHEA:26301"/>
        <dbReference type="ChEBI" id="CHEBI:15378"/>
        <dbReference type="ChEBI" id="CHEBI:15678"/>
        <dbReference type="ChEBI" id="CHEBI:16526"/>
        <dbReference type="ChEBI" id="CHEBI:58639"/>
        <dbReference type="EC" id="4.1.1.97"/>
    </reaction>
</comment>
<dbReference type="RefSeq" id="WP_006901825.1">
    <property type="nucleotide sequence ID" value="NZ_BAOQ01000037.1"/>
</dbReference>
<keyword evidence="5" id="KW-0210">Decarboxylase</keyword>